<evidence type="ECO:0000313" key="2">
    <source>
        <dbReference type="Proteomes" id="UP001152531"/>
    </source>
</evidence>
<evidence type="ECO:0000313" key="1">
    <source>
        <dbReference type="EMBL" id="CAH6723871.1"/>
    </source>
</evidence>
<keyword evidence="2" id="KW-1185">Reference proteome</keyword>
<proteinExistence type="predicted"/>
<organism evidence="1 2">
    <name type="scientific">[Candida] jaroonii</name>
    <dbReference type="NCBI Taxonomy" id="467808"/>
    <lineage>
        <taxon>Eukaryota</taxon>
        <taxon>Fungi</taxon>
        <taxon>Dikarya</taxon>
        <taxon>Ascomycota</taxon>
        <taxon>Saccharomycotina</taxon>
        <taxon>Pichiomycetes</taxon>
        <taxon>Debaryomycetaceae</taxon>
        <taxon>Yamadazyma</taxon>
    </lineage>
</organism>
<dbReference type="EMBL" id="CALSDN010000022">
    <property type="protein sequence ID" value="CAH6723871.1"/>
    <property type="molecule type" value="Genomic_DNA"/>
</dbReference>
<reference evidence="1" key="1">
    <citation type="submission" date="2022-06" db="EMBL/GenBank/DDBJ databases">
        <authorList>
            <person name="Legras J.-L."/>
            <person name="Devillers H."/>
            <person name="Grondin C."/>
        </authorList>
    </citation>
    <scope>NUCLEOTIDE SEQUENCE</scope>
    <source>
        <strain evidence="1">CLIB 1444</strain>
    </source>
</reference>
<protein>
    <submittedName>
        <fullName evidence="1">Uncharacterized protein</fullName>
    </submittedName>
</protein>
<gene>
    <name evidence="1" type="ORF">CLIB1444_22S00122</name>
</gene>
<comment type="caution">
    <text evidence="1">The sequence shown here is derived from an EMBL/GenBank/DDBJ whole genome shotgun (WGS) entry which is preliminary data.</text>
</comment>
<name>A0ACA9YFK3_9ASCO</name>
<dbReference type="Proteomes" id="UP001152531">
    <property type="component" value="Unassembled WGS sequence"/>
</dbReference>
<accession>A0ACA9YFK3</accession>
<sequence length="1959" mass="220081">MRKIWSRKDKEKRRSFNSLYPTTSNYDDSLGGSTLNSSIGSASMISNASGATTVNTANTTNTVTNNGTSTNSNSGTTANSSAITGNSGATNGSSGANSGPKSVTSLIKYDYDTKLIKNSWTNVIINTSVNDITDNSLKLMRAELKGSHLYLYKSNLNIKNFKPLELRDDVSLYGTGSIKDDFTPPEVFKHPNTSTTSVHSSVHSPVSQHSIIEDYHITYYGQSPHPDLKFDADTASFLPGNTIEPLIHFFLFHPDTTDGTTDGPTDGTTNNPHVNRKAIDQLTAMIPLFPDLGKSLRLINSFIVEVFAGKISAHRPTIIDRCLSLLTTIHDHFHGFLLKSDVAPYILKLLETAEELGQFKSKMLAQQQNLMGLITHDVDTNPFQDLSASYFLNHVNIIEFASTISAIDIQFFRQWNSSIDKSLLLYSSITESIHGDFFYNKNPLFFNNEFHIHYLARLLVNQLFLETDITSLNCSSSLLEFKARLLEKWIDLGCLLDKSGNMSSWLGIASMVLSQPILRLSKIWTFVSSDYIKLLKNDWSPVLFELDRRFLVNGVNSNPATPNQASPDLDHRDTSYHIMAPRGMGKIYPKEKVVPYFGDLIVNNLGPGPNSQGTNGTTNSTTNGTMPNIKDLESTYNKITYSFKRWNDYLEGLSNYNEIIKYNDDVLKRYDSMGFIFSNESLNQVLYLGNNTDDTKSLPQAFDATELSFPVNDSLRHQLYKLIDLNESFNLEKVMELSLNFQPELPEGYLKPVFKNHNASNVSLVSTESHEEMPRLPVFNNNHFKINIGQYDDLVDGRDGRDGRDARDARDGRDARSDARQDTRADTRTDTRTDARTDTRADDKHHIVIDDELVFRIDDFVTELDHNTSTYNALEEVDHEDDDEYVPGLGIDVDDILNSEKFSNFHLSDSASNGGASNGASGQPATSEATSNGPPTSNSGIFPVTIPSRSHQSFSIVSSDSSNLQIYKYIPKYATIDKLVDLLLIDSKYLDDSLTIDLTEYRFVFLLSYNSFITTRQLLEILAHRFINSGNAVISIMKRIHQRGQGETGGAPGQSPGQSSVPPSYPGQGMGQGHGMGQGKGQDFQSFPNWSLDSTVALNDLGEVDYSILLKIQINILKVLVVLINNFYKNFSTDLTNKKILVKLLKLFSNEILQWYNSNKIDTSLEKLFESLVTYYKKLKKLFVRKTYRPIELSKFDEFLITEFKFNNSLHEVPINRNLPGHKNVTKIEKFLHKFNKLLTIFYKGVRTEDWFAVFKVLEVEFERGGLMAYHTPRSDDIPIANIFSYLDSLTDDKVLVMKKFPLVFRKLFKLYTKFKTYILVQLTDLNITVDERLDRMKTLLYMVKICQVKMTGDFVFDGTTADGTTGPVPSCIETAITNVIYTPESRLFANLWVKAASAWSEGPYDDLPALLPPLSPSDLVLNEPLLPCFGWIIENLMTLNKCPNFSPLINFNKRYLVYKLIKELTVEDPEDHHDTREFEFLLKLDESLVNNQNLKEFTFLEKDKVKLFKTVLRDQQKILALEARKLPEEPRVVKKPSNPSIRRQSLTYKTNSSSRFKISGLFNKSRPGGSIGSRDLPPPSTDKQKPLVTIALKNKKIFPVYLMPYSFKIDNDVGGEDYFFQCQDEGDLNDWLMKLNYANRHWFYSKTLNFKSANHTTFGVPIAVVCNRQGTMVPRFLTEIFRQIEADGIKDVGVYRISTSLSELGNLKAMIDRTGGIDFVSRGYDTHALTSCVKSFLRELPDALLTDKVIERLFKLRQDMASVGAGATSGVGVGAGTGAGATAGAPTSSVHIAEFKTILKSLPPVNYETFKCLTGHLHKVASFSDDNKMTPTNIATVIGPALTEASSLELLMNNFGFINFVLEKVIVKFNEIFDVQEEGSGEQIDEQIDEETDELESLQTDGVQTDGLQTDEVQTDEVQTQISQTQISQTQMSQTDNQSQQDQDLPNENLPSDNTQSV</sequence>